<dbReference type="Proteomes" id="UP001140293">
    <property type="component" value="Unassembled WGS sequence"/>
</dbReference>
<dbReference type="SUPFAM" id="SSF51735">
    <property type="entry name" value="NAD(P)-binding Rossmann-fold domains"/>
    <property type="match status" value="1"/>
</dbReference>
<evidence type="ECO:0000259" key="1">
    <source>
        <dbReference type="Pfam" id="PF19328"/>
    </source>
</evidence>
<accession>A0A9X2YLR2</accession>
<evidence type="ECO:0000313" key="3">
    <source>
        <dbReference type="Proteomes" id="UP001140293"/>
    </source>
</evidence>
<proteinExistence type="predicted"/>
<reference evidence="2" key="2">
    <citation type="journal article" date="2022" name="BMC Genomics">
        <title>Comparative genome analysis of mycobacteria focusing on tRNA and non-coding RNA.</title>
        <authorList>
            <person name="Behra P.R.K."/>
            <person name="Pettersson B.M.F."/>
            <person name="Ramesh M."/>
            <person name="Das S."/>
            <person name="Dasgupta S."/>
            <person name="Kirsebom L.A."/>
        </authorList>
    </citation>
    <scope>NUCLEOTIDE SEQUENCE</scope>
    <source>
        <strain evidence="2">DSM 44615</strain>
    </source>
</reference>
<dbReference type="EMBL" id="JACKSJ010000024">
    <property type="protein sequence ID" value="MCV7168882.1"/>
    <property type="molecule type" value="Genomic_DNA"/>
</dbReference>
<name>A0A9X2YLR2_9MYCO</name>
<organism evidence="2 3">
    <name type="scientific">[Mycobacterium] manitobense</name>
    <dbReference type="NCBI Taxonomy" id="190147"/>
    <lineage>
        <taxon>Bacteria</taxon>
        <taxon>Bacillati</taxon>
        <taxon>Actinomycetota</taxon>
        <taxon>Actinomycetes</taxon>
        <taxon>Mycobacteriales</taxon>
        <taxon>Mycobacteriaceae</taxon>
        <taxon>Mycolicibacterium</taxon>
    </lineage>
</organism>
<dbReference type="InterPro" id="IPR036291">
    <property type="entry name" value="NAD(P)-bd_dom_sf"/>
</dbReference>
<dbReference type="RefSeq" id="WP_264011204.1">
    <property type="nucleotide sequence ID" value="NZ_JACKSJ010000024.1"/>
</dbReference>
<gene>
    <name evidence="2" type="ORF">H7I41_02970</name>
</gene>
<dbReference type="Gene3D" id="3.40.50.720">
    <property type="entry name" value="NAD(P)-binding Rossmann-like Domain"/>
    <property type="match status" value="1"/>
</dbReference>
<dbReference type="Pfam" id="PF19328">
    <property type="entry name" value="DAP_DH_C"/>
    <property type="match status" value="1"/>
</dbReference>
<sequence>MGGKRRVIQFSTGNVGVHALRALVGRPDLELVGVHANGAAKIGRDAAELCGLAEPTGVTATDDIDALLALNADCVVYTSQAETRPRAAIEEIAGFLEAGVNVVGTSLVWLVAPHHADAWLREPLERACRTGGATLYVNGIDPGFSGDTLVHAALSLSTRATAVTVQEVFDYGSYDDAEFTGASFGFGTTPDHTPIMFSPGVLTSLWGGQVRTLAEGLGVELDDVRERHEKWVTPQPIDCTMMTVQPGRVAAVRFGVEGVADGRAVITMEHVNRLTQAAAPDWIYPPEGRPGVHRVVVQGDPGVEINAHVGIGIDHNQGGVIATAARAVNAVGAVCDAPAGILAAHDLRPADHLRGTMW</sequence>
<keyword evidence="3" id="KW-1185">Reference proteome</keyword>
<dbReference type="CDD" id="cd24146">
    <property type="entry name" value="nat-AmDH_N_like"/>
    <property type="match status" value="1"/>
</dbReference>
<evidence type="ECO:0000313" key="2">
    <source>
        <dbReference type="EMBL" id="MCV7168882.1"/>
    </source>
</evidence>
<reference evidence="2" key="1">
    <citation type="submission" date="2020-07" db="EMBL/GenBank/DDBJ databases">
        <authorList>
            <person name="Pettersson B.M.F."/>
            <person name="Behra P.R.K."/>
            <person name="Ramesh M."/>
            <person name="Das S."/>
            <person name="Dasgupta S."/>
            <person name="Kirsebom L.A."/>
        </authorList>
    </citation>
    <scope>NUCLEOTIDE SEQUENCE</scope>
    <source>
        <strain evidence="2">DSM 44615</strain>
    </source>
</reference>
<dbReference type="InterPro" id="IPR045760">
    <property type="entry name" value="DAP_DH_C"/>
</dbReference>
<protein>
    <submittedName>
        <fullName evidence="2">Dihydrodipicolinate reductase</fullName>
    </submittedName>
</protein>
<feature type="domain" description="2,4-diaminopentanoate dehydrogenase C-terminal" evidence="1">
    <location>
        <begin position="209"/>
        <end position="348"/>
    </location>
</feature>
<comment type="caution">
    <text evidence="2">The sequence shown here is derived from an EMBL/GenBank/DDBJ whole genome shotgun (WGS) entry which is preliminary data.</text>
</comment>
<dbReference type="AlphaFoldDB" id="A0A9X2YLR2"/>